<dbReference type="PROSITE" id="PS51194">
    <property type="entry name" value="HELICASE_CTER"/>
    <property type="match status" value="1"/>
</dbReference>
<evidence type="ECO:0000256" key="3">
    <source>
        <dbReference type="ARBA" id="ARBA00022806"/>
    </source>
</evidence>
<keyword evidence="3 7" id="KW-0347">Helicase</keyword>
<evidence type="ECO:0000256" key="2">
    <source>
        <dbReference type="ARBA" id="ARBA00022801"/>
    </source>
</evidence>
<dbReference type="GO" id="GO:0003676">
    <property type="term" value="F:nucleic acid binding"/>
    <property type="evidence" value="ECO:0007669"/>
    <property type="project" value="InterPro"/>
</dbReference>
<keyword evidence="13" id="KW-1185">Reference proteome</keyword>
<evidence type="ECO:0000313" key="13">
    <source>
        <dbReference type="Proteomes" id="UP000278632"/>
    </source>
</evidence>
<dbReference type="PROSITE" id="PS00039">
    <property type="entry name" value="DEAD_ATP_HELICASE"/>
    <property type="match status" value="1"/>
</dbReference>
<evidence type="ECO:0000313" key="12">
    <source>
        <dbReference type="EMBL" id="RNL49117.1"/>
    </source>
</evidence>
<feature type="short sequence motif" description="Q motif" evidence="6">
    <location>
        <begin position="19"/>
        <end position="47"/>
    </location>
</feature>
<dbReference type="SMART" id="SM00487">
    <property type="entry name" value="DEXDc"/>
    <property type="match status" value="1"/>
</dbReference>
<dbReference type="GO" id="GO:0005524">
    <property type="term" value="F:ATP binding"/>
    <property type="evidence" value="ECO:0007669"/>
    <property type="project" value="UniProtKB-KW"/>
</dbReference>
<protein>
    <submittedName>
        <fullName evidence="12">ATP-dependent helicase</fullName>
    </submittedName>
</protein>
<dbReference type="SUPFAM" id="SSF52540">
    <property type="entry name" value="P-loop containing nucleoside triphosphate hydrolases"/>
    <property type="match status" value="1"/>
</dbReference>
<keyword evidence="2 7" id="KW-0378">Hydrolase</keyword>
<evidence type="ECO:0000256" key="8">
    <source>
        <dbReference type="SAM" id="MobiDB-lite"/>
    </source>
</evidence>
<dbReference type="PANTHER" id="PTHR47959">
    <property type="entry name" value="ATP-DEPENDENT RNA HELICASE RHLE-RELATED"/>
    <property type="match status" value="1"/>
</dbReference>
<evidence type="ECO:0000256" key="7">
    <source>
        <dbReference type="RuleBase" id="RU000492"/>
    </source>
</evidence>
<dbReference type="GO" id="GO:0005829">
    <property type="term" value="C:cytosol"/>
    <property type="evidence" value="ECO:0007669"/>
    <property type="project" value="TreeGrafter"/>
</dbReference>
<evidence type="ECO:0000256" key="5">
    <source>
        <dbReference type="ARBA" id="ARBA00038437"/>
    </source>
</evidence>
<feature type="domain" description="Helicase ATP-binding" evidence="9">
    <location>
        <begin position="50"/>
        <end position="223"/>
    </location>
</feature>
<feature type="region of interest" description="Disordered" evidence="8">
    <location>
        <begin position="402"/>
        <end position="548"/>
    </location>
</feature>
<comment type="similarity">
    <text evidence="5 7">Belongs to the DEAD box helicase family.</text>
</comment>
<dbReference type="InterPro" id="IPR044742">
    <property type="entry name" value="DEAD/DEAH_RhlB"/>
</dbReference>
<dbReference type="InterPro" id="IPR011545">
    <property type="entry name" value="DEAD/DEAH_box_helicase_dom"/>
</dbReference>
<dbReference type="CDD" id="cd18787">
    <property type="entry name" value="SF2_C_DEAD"/>
    <property type="match status" value="1"/>
</dbReference>
<accession>A0A3N0BLA1</accession>
<evidence type="ECO:0000256" key="4">
    <source>
        <dbReference type="ARBA" id="ARBA00022840"/>
    </source>
</evidence>
<feature type="domain" description="Helicase C-terminal" evidence="10">
    <location>
        <begin position="249"/>
        <end position="396"/>
    </location>
</feature>
<dbReference type="InterPro" id="IPR001650">
    <property type="entry name" value="Helicase_C-like"/>
</dbReference>
<dbReference type="GO" id="GO:0003724">
    <property type="term" value="F:RNA helicase activity"/>
    <property type="evidence" value="ECO:0007669"/>
    <property type="project" value="InterPro"/>
</dbReference>
<evidence type="ECO:0000259" key="10">
    <source>
        <dbReference type="PROSITE" id="PS51194"/>
    </source>
</evidence>
<gene>
    <name evidence="12" type="ORF">DMP08_01320</name>
</gene>
<dbReference type="Pfam" id="PF00271">
    <property type="entry name" value="Helicase_C"/>
    <property type="match status" value="1"/>
</dbReference>
<evidence type="ECO:0000256" key="1">
    <source>
        <dbReference type="ARBA" id="ARBA00022741"/>
    </source>
</evidence>
<dbReference type="OrthoDB" id="9805696at2"/>
<dbReference type="InterPro" id="IPR014014">
    <property type="entry name" value="RNA_helicase_DEAD_Q_motif"/>
</dbReference>
<dbReference type="InterPro" id="IPR050079">
    <property type="entry name" value="DEAD_box_RNA_helicase"/>
</dbReference>
<dbReference type="EMBL" id="QICD01000001">
    <property type="protein sequence ID" value="RNL49117.1"/>
    <property type="molecule type" value="Genomic_DNA"/>
</dbReference>
<dbReference type="SMART" id="SM00490">
    <property type="entry name" value="HELICc"/>
    <property type="match status" value="1"/>
</dbReference>
<keyword evidence="1 7" id="KW-0547">Nucleotide-binding</keyword>
<feature type="compositionally biased region" description="Low complexity" evidence="8">
    <location>
        <begin position="420"/>
        <end position="432"/>
    </location>
</feature>
<evidence type="ECO:0000259" key="9">
    <source>
        <dbReference type="PROSITE" id="PS51192"/>
    </source>
</evidence>
<organism evidence="12 13">
    <name type="scientific">Paraeggerthella hongkongensis</name>
    <dbReference type="NCBI Taxonomy" id="230658"/>
    <lineage>
        <taxon>Bacteria</taxon>
        <taxon>Bacillati</taxon>
        <taxon>Actinomycetota</taxon>
        <taxon>Coriobacteriia</taxon>
        <taxon>Eggerthellales</taxon>
        <taxon>Eggerthellaceae</taxon>
        <taxon>Paraeggerthella</taxon>
    </lineage>
</organism>
<dbReference type="Proteomes" id="UP000278632">
    <property type="component" value="Unassembled WGS sequence"/>
</dbReference>
<comment type="caution">
    <text evidence="12">The sequence shown here is derived from an EMBL/GenBank/DDBJ whole genome shotgun (WGS) entry which is preliminary data.</text>
</comment>
<dbReference type="InterPro" id="IPR014001">
    <property type="entry name" value="Helicase_ATP-bd"/>
</dbReference>
<feature type="compositionally biased region" description="Gly residues" evidence="8">
    <location>
        <begin position="407"/>
        <end position="419"/>
    </location>
</feature>
<dbReference type="InterPro" id="IPR027417">
    <property type="entry name" value="P-loop_NTPase"/>
</dbReference>
<proteinExistence type="inferred from homology"/>
<sequence length="548" mass="60270">MRTSSAQEARTKRTEQNMSKFADLGLSEAALSAVERLGYENPTPVQEQSIPLIMEGRDLIAAASTGTGKTAAFLLPTLSTLPRLKGRNRAPRVLVVSPTRELAQQIARTCMQISRKTGHFVTTVFGGTPYGPQIKELRGGTDVLIATPGRLKDLMSRGVVDLKSVETLVLDEADRMLDMGFLPDVTTIVDATPECRQTLLFSATIDQSIQKNLGSLLNDPAIVEIARNGETAKTVEQFMMPIKNHEKPELLQAVLNEKGSDRVIVFARTKNRTEDCADALCDAGFRAESIHSDKSQGQRRRALENFRRGKTSILVATDVLARGIDVPDVDHVINFDLPDMPEDYVHRIGRTGRAGEQGYAISFVTRESSRTMRDIEKLIGKDIPLMELETYELNLSVLEKPKKGAGQRSGGYKGKGGKSSGRSCNGNRSSAGGRDGGREGNRDSKRPAGRSFEGKRQENKGFAGKRDQDNRPGRSNRPEGSRSEGPKREGGFNRNADGFKRENVSKNYSNAAKRVSKKGTGEQQANEKAKKQRSKHNKPATYDYSRFV</sequence>
<keyword evidence="4 7" id="KW-0067">ATP-binding</keyword>
<dbReference type="CDD" id="cd00268">
    <property type="entry name" value="DEADc"/>
    <property type="match status" value="1"/>
</dbReference>
<feature type="compositionally biased region" description="Basic and acidic residues" evidence="8">
    <location>
        <begin position="435"/>
        <end position="504"/>
    </location>
</feature>
<dbReference type="GO" id="GO:0016787">
    <property type="term" value="F:hydrolase activity"/>
    <property type="evidence" value="ECO:0007669"/>
    <property type="project" value="UniProtKB-KW"/>
</dbReference>
<reference evidence="13" key="1">
    <citation type="submission" date="2018-05" db="EMBL/GenBank/DDBJ databases">
        <title>Genome Sequencing of selected type strains of the family Eggerthellaceae.</title>
        <authorList>
            <person name="Danylec N."/>
            <person name="Stoll D.A."/>
            <person name="Doetsch A."/>
            <person name="Huch M."/>
        </authorList>
    </citation>
    <scope>NUCLEOTIDE SEQUENCE [LARGE SCALE GENOMIC DNA]</scope>
    <source>
        <strain evidence="13">DSM 16106</strain>
    </source>
</reference>
<evidence type="ECO:0000259" key="11">
    <source>
        <dbReference type="PROSITE" id="PS51195"/>
    </source>
</evidence>
<dbReference type="PANTHER" id="PTHR47959:SF13">
    <property type="entry name" value="ATP-DEPENDENT RNA HELICASE RHLE"/>
    <property type="match status" value="1"/>
</dbReference>
<dbReference type="AlphaFoldDB" id="A0A3N0BLA1"/>
<dbReference type="InterPro" id="IPR000629">
    <property type="entry name" value="RNA-helicase_DEAD-box_CS"/>
</dbReference>
<dbReference type="PROSITE" id="PS51195">
    <property type="entry name" value="Q_MOTIF"/>
    <property type="match status" value="1"/>
</dbReference>
<feature type="domain" description="DEAD-box RNA helicase Q" evidence="11">
    <location>
        <begin position="19"/>
        <end position="47"/>
    </location>
</feature>
<dbReference type="Gene3D" id="3.40.50.300">
    <property type="entry name" value="P-loop containing nucleotide triphosphate hydrolases"/>
    <property type="match status" value="2"/>
</dbReference>
<dbReference type="Pfam" id="PF00270">
    <property type="entry name" value="DEAD"/>
    <property type="match status" value="1"/>
</dbReference>
<evidence type="ECO:0000256" key="6">
    <source>
        <dbReference type="PROSITE-ProRule" id="PRU00552"/>
    </source>
</evidence>
<dbReference type="PROSITE" id="PS51192">
    <property type="entry name" value="HELICASE_ATP_BIND_1"/>
    <property type="match status" value="1"/>
</dbReference>
<name>A0A3N0BLA1_9ACTN</name>